<feature type="compositionally biased region" description="Basic residues" evidence="1">
    <location>
        <begin position="190"/>
        <end position="200"/>
    </location>
</feature>
<feature type="compositionally biased region" description="Acidic residues" evidence="1">
    <location>
        <begin position="22"/>
        <end position="31"/>
    </location>
</feature>
<dbReference type="EMBL" id="JAUIZM010000011">
    <property type="protein sequence ID" value="KAK1356941.1"/>
    <property type="molecule type" value="Genomic_DNA"/>
</dbReference>
<accession>A0AAD8M194</accession>
<gene>
    <name evidence="2" type="ORF">POM88_050197</name>
</gene>
<feature type="compositionally biased region" description="Polar residues" evidence="1">
    <location>
        <begin position="12"/>
        <end position="21"/>
    </location>
</feature>
<dbReference type="PANTHER" id="PTHR35686">
    <property type="entry name" value="KINETOCHORE PROTEIN"/>
    <property type="match status" value="1"/>
</dbReference>
<reference evidence="2" key="1">
    <citation type="submission" date="2023-02" db="EMBL/GenBank/DDBJ databases">
        <title>Genome of toxic invasive species Heracleum sosnowskyi carries increased number of genes despite the absence of recent whole-genome duplications.</title>
        <authorList>
            <person name="Schelkunov M."/>
            <person name="Shtratnikova V."/>
            <person name="Makarenko M."/>
            <person name="Klepikova A."/>
            <person name="Omelchenko D."/>
            <person name="Novikova G."/>
            <person name="Obukhova E."/>
            <person name="Bogdanov V."/>
            <person name="Penin A."/>
            <person name="Logacheva M."/>
        </authorList>
    </citation>
    <scope>NUCLEOTIDE SEQUENCE</scope>
    <source>
        <strain evidence="2">Hsosn_3</strain>
        <tissue evidence="2">Leaf</tissue>
    </source>
</reference>
<evidence type="ECO:0000256" key="1">
    <source>
        <dbReference type="SAM" id="MobiDB-lite"/>
    </source>
</evidence>
<keyword evidence="3" id="KW-1185">Reference proteome</keyword>
<feature type="region of interest" description="Disordered" evidence="1">
    <location>
        <begin position="1"/>
        <end position="45"/>
    </location>
</feature>
<evidence type="ECO:0000313" key="2">
    <source>
        <dbReference type="EMBL" id="KAK1356941.1"/>
    </source>
</evidence>
<comment type="caution">
    <text evidence="2">The sequence shown here is derived from an EMBL/GenBank/DDBJ whole genome shotgun (WGS) entry which is preliminary data.</text>
</comment>
<evidence type="ECO:0000313" key="3">
    <source>
        <dbReference type="Proteomes" id="UP001237642"/>
    </source>
</evidence>
<name>A0AAD8M194_9APIA</name>
<dbReference type="AlphaFoldDB" id="A0AAD8M194"/>
<reference evidence="2" key="2">
    <citation type="submission" date="2023-05" db="EMBL/GenBank/DDBJ databases">
        <authorList>
            <person name="Schelkunov M.I."/>
        </authorList>
    </citation>
    <scope>NUCLEOTIDE SEQUENCE</scope>
    <source>
        <strain evidence="2">Hsosn_3</strain>
        <tissue evidence="2">Leaf</tissue>
    </source>
</reference>
<feature type="region of interest" description="Disordered" evidence="1">
    <location>
        <begin position="186"/>
        <end position="213"/>
    </location>
</feature>
<dbReference type="PANTHER" id="PTHR35686:SF1">
    <property type="entry name" value="KINETOCHORE PROTEIN"/>
    <property type="match status" value="1"/>
</dbReference>
<protein>
    <submittedName>
        <fullName evidence="2">Homeotic protein female sterile like</fullName>
    </submittedName>
</protein>
<proteinExistence type="predicted"/>
<sequence length="505" mass="56817">MRRWMDHHKSIAEQNYESDQSISEEEEEECEGNVHGGWSISLGETTERKGRGQVLSQLEILRDARGLEHVIGPSNTPEKRDKLLCIQDEVDDMRQLTCLADGVSTCTSDEENISDEEVIKENNMLLVRSISSGCGNFQKVNFPVSRIARTDEEYAWSAVNKEVEELVHVNENAICSSSPATFSKLSKSGKGVRGKAKPKFSFHLPSHKNGNGDTSMPLLEASESIKPATAEQSMSDLLEFFKGGKIEQSNIHAMQDDVSVRENCNKDSMAVLLDSFRESNDLTQGDTKVISRTKERLQLVVKRNIRSLGDRTLDGDKSPDILDTDSSTSSDDKVFNQNLEHIIPESKRKKSMADQFQEAIGVASARDEEISFALPTHMGTGLFRKLQHVIQNEKERDINFMKQLQTQAGIEGSYFDVKILSRWLEAKLTVCSCTFIRHKEDSQLVDNCQIELKTGRTYTIMFSSKSCGDVELEVGNLIRIYPPWKDVSVVEKNEIVILSTYFSQI</sequence>
<feature type="compositionally biased region" description="Basic and acidic residues" evidence="1">
    <location>
        <begin position="309"/>
        <end position="320"/>
    </location>
</feature>
<feature type="region of interest" description="Disordered" evidence="1">
    <location>
        <begin position="309"/>
        <end position="333"/>
    </location>
</feature>
<dbReference type="Proteomes" id="UP001237642">
    <property type="component" value="Unassembled WGS sequence"/>
</dbReference>
<organism evidence="2 3">
    <name type="scientific">Heracleum sosnowskyi</name>
    <dbReference type="NCBI Taxonomy" id="360622"/>
    <lineage>
        <taxon>Eukaryota</taxon>
        <taxon>Viridiplantae</taxon>
        <taxon>Streptophyta</taxon>
        <taxon>Embryophyta</taxon>
        <taxon>Tracheophyta</taxon>
        <taxon>Spermatophyta</taxon>
        <taxon>Magnoliopsida</taxon>
        <taxon>eudicotyledons</taxon>
        <taxon>Gunneridae</taxon>
        <taxon>Pentapetalae</taxon>
        <taxon>asterids</taxon>
        <taxon>campanulids</taxon>
        <taxon>Apiales</taxon>
        <taxon>Apiaceae</taxon>
        <taxon>Apioideae</taxon>
        <taxon>apioid superclade</taxon>
        <taxon>Tordylieae</taxon>
        <taxon>Tordyliinae</taxon>
        <taxon>Heracleum</taxon>
    </lineage>
</organism>